<dbReference type="InterPro" id="IPR020422">
    <property type="entry name" value="TYR_PHOSPHATASE_DUAL_dom"/>
</dbReference>
<comment type="catalytic activity">
    <reaction evidence="9">
        <text>O-phospho-L-tyrosyl-[protein] + H2O = L-tyrosyl-[protein] + phosphate</text>
        <dbReference type="Rhea" id="RHEA:10684"/>
        <dbReference type="Rhea" id="RHEA-COMP:10136"/>
        <dbReference type="Rhea" id="RHEA-COMP:20101"/>
        <dbReference type="ChEBI" id="CHEBI:15377"/>
        <dbReference type="ChEBI" id="CHEBI:43474"/>
        <dbReference type="ChEBI" id="CHEBI:46858"/>
        <dbReference type="ChEBI" id="CHEBI:61978"/>
        <dbReference type="EC" id="3.1.3.48"/>
    </reaction>
</comment>
<evidence type="ECO:0000256" key="8">
    <source>
        <dbReference type="ARBA" id="ARBA00023289"/>
    </source>
</evidence>
<dbReference type="PROSITE" id="PS50054">
    <property type="entry name" value="TYR_PHOSPHATASE_DUAL"/>
    <property type="match status" value="1"/>
</dbReference>
<dbReference type="AlphaFoldDB" id="A0A9N8HMA3"/>
<dbReference type="OrthoDB" id="5632at2759"/>
<dbReference type="PANTHER" id="PTHR23339">
    <property type="entry name" value="TYROSINE SPECIFIC PROTEIN PHOSPHATASE AND DUAL SPECIFICITY PROTEIN PHOSPHATASE"/>
    <property type="match status" value="1"/>
</dbReference>
<gene>
    <name evidence="12" type="ORF">SEMRO_1099_G241050.1</name>
</gene>
<dbReference type="InterPro" id="IPR050561">
    <property type="entry name" value="PTP"/>
</dbReference>
<comment type="similarity">
    <text evidence="1">Belongs to the protein-tyrosine phosphatase family.</text>
</comment>
<evidence type="ECO:0000259" key="11">
    <source>
        <dbReference type="PROSITE" id="PS50056"/>
    </source>
</evidence>
<evidence type="ECO:0000256" key="9">
    <source>
        <dbReference type="ARBA" id="ARBA00051722"/>
    </source>
</evidence>
<keyword evidence="13" id="KW-1185">Reference proteome</keyword>
<keyword evidence="5" id="KW-0904">Protein phosphatase</keyword>
<proteinExistence type="inferred from homology"/>
<evidence type="ECO:0000256" key="6">
    <source>
        <dbReference type="ARBA" id="ARBA00023157"/>
    </source>
</evidence>
<feature type="domain" description="Tyrosine-protein phosphatase" evidence="10">
    <location>
        <begin position="28"/>
        <end position="187"/>
    </location>
</feature>
<reference evidence="12" key="1">
    <citation type="submission" date="2020-06" db="EMBL/GenBank/DDBJ databases">
        <authorList>
            <consortium name="Plant Systems Biology data submission"/>
        </authorList>
    </citation>
    <scope>NUCLEOTIDE SEQUENCE</scope>
    <source>
        <strain evidence="12">D6</strain>
    </source>
</reference>
<dbReference type="Pfam" id="PF22785">
    <property type="entry name" value="Tc-R-P"/>
    <property type="match status" value="1"/>
</dbReference>
<dbReference type="FunFam" id="3.90.190.10:FF:000086">
    <property type="entry name" value="Protein tyrosine phosphatase-like protein"/>
    <property type="match status" value="1"/>
</dbReference>
<dbReference type="PROSITE" id="PS50056">
    <property type="entry name" value="TYR_PHOSPHATASE_2"/>
    <property type="match status" value="1"/>
</dbReference>
<dbReference type="GO" id="GO:0004725">
    <property type="term" value="F:protein tyrosine phosphatase activity"/>
    <property type="evidence" value="ECO:0007669"/>
    <property type="project" value="UniProtKB-EC"/>
</dbReference>
<dbReference type="CDD" id="cd14500">
    <property type="entry name" value="PTP-IVa"/>
    <property type="match status" value="1"/>
</dbReference>
<protein>
    <recommendedName>
        <fullName evidence="2">protein-tyrosine-phosphatase</fullName>
        <ecNumber evidence="2">3.1.3.48</ecNumber>
    </recommendedName>
</protein>
<dbReference type="SUPFAM" id="SSF52799">
    <property type="entry name" value="(Phosphotyrosine protein) phosphatases II"/>
    <property type="match status" value="1"/>
</dbReference>
<keyword evidence="3" id="KW-0488">Methylation</keyword>
<dbReference type="EMBL" id="CAICTM010001097">
    <property type="protein sequence ID" value="CAB9520388.1"/>
    <property type="molecule type" value="Genomic_DNA"/>
</dbReference>
<comment type="caution">
    <text evidence="12">The sequence shown here is derived from an EMBL/GenBank/DDBJ whole genome shotgun (WGS) entry which is preliminary data.</text>
</comment>
<keyword evidence="4" id="KW-0378">Hydrolase</keyword>
<accession>A0A9N8HMA3</accession>
<evidence type="ECO:0000256" key="1">
    <source>
        <dbReference type="ARBA" id="ARBA00009580"/>
    </source>
</evidence>
<evidence type="ECO:0000256" key="2">
    <source>
        <dbReference type="ARBA" id="ARBA00013064"/>
    </source>
</evidence>
<dbReference type="GO" id="GO:0005737">
    <property type="term" value="C:cytoplasm"/>
    <property type="evidence" value="ECO:0007669"/>
    <property type="project" value="UniProtKB-ARBA"/>
</dbReference>
<dbReference type="Proteomes" id="UP001153069">
    <property type="component" value="Unassembled WGS sequence"/>
</dbReference>
<evidence type="ECO:0000313" key="13">
    <source>
        <dbReference type="Proteomes" id="UP001153069"/>
    </source>
</evidence>
<organism evidence="12 13">
    <name type="scientific">Seminavis robusta</name>
    <dbReference type="NCBI Taxonomy" id="568900"/>
    <lineage>
        <taxon>Eukaryota</taxon>
        <taxon>Sar</taxon>
        <taxon>Stramenopiles</taxon>
        <taxon>Ochrophyta</taxon>
        <taxon>Bacillariophyta</taxon>
        <taxon>Bacillariophyceae</taxon>
        <taxon>Bacillariophycidae</taxon>
        <taxon>Naviculales</taxon>
        <taxon>Naviculaceae</taxon>
        <taxon>Seminavis</taxon>
    </lineage>
</organism>
<dbReference type="InterPro" id="IPR000387">
    <property type="entry name" value="Tyr_Pase_dom"/>
</dbReference>
<evidence type="ECO:0000259" key="10">
    <source>
        <dbReference type="PROSITE" id="PS50054"/>
    </source>
</evidence>
<evidence type="ECO:0000313" key="12">
    <source>
        <dbReference type="EMBL" id="CAB9520388.1"/>
    </source>
</evidence>
<keyword evidence="7" id="KW-0449">Lipoprotein</keyword>
<evidence type="ECO:0000256" key="3">
    <source>
        <dbReference type="ARBA" id="ARBA00022481"/>
    </source>
</evidence>
<evidence type="ECO:0000256" key="7">
    <source>
        <dbReference type="ARBA" id="ARBA00023288"/>
    </source>
</evidence>
<name>A0A9N8HMA3_9STRA</name>
<evidence type="ECO:0000256" key="4">
    <source>
        <dbReference type="ARBA" id="ARBA00022801"/>
    </source>
</evidence>
<sequence length="193" mass="21596">MGKQVPESARYHQPIKTSVPMNMSIGTKPTLIEVKGMRFLIMDAPKQGNLHLYIKEMRKQSVTDIVRVCEPTYVASELTTAGIQVHEMEYTDGTSPPKELIDKWLLLVDQTFFQQKSGGDSNPCIAVHCVAGLGRAPVMVAIALIEFVDMDPVEAVALIRRQRRGAINEKQLLYLEKYKKSYKKGDAACCIIL</sequence>
<dbReference type="InterPro" id="IPR003595">
    <property type="entry name" value="Tyr_Pase_cat"/>
</dbReference>
<dbReference type="SMART" id="SM00404">
    <property type="entry name" value="PTPc_motif"/>
    <property type="match status" value="1"/>
</dbReference>
<keyword evidence="8" id="KW-0636">Prenylation</keyword>
<dbReference type="Gene3D" id="3.90.190.10">
    <property type="entry name" value="Protein tyrosine phosphatase superfamily"/>
    <property type="match status" value="1"/>
</dbReference>
<evidence type="ECO:0000256" key="5">
    <source>
        <dbReference type="ARBA" id="ARBA00022912"/>
    </source>
</evidence>
<dbReference type="InterPro" id="IPR029021">
    <property type="entry name" value="Prot-tyrosine_phosphatase-like"/>
</dbReference>
<dbReference type="EC" id="3.1.3.48" evidence="2"/>
<feature type="domain" description="Tyrosine specific protein phosphatases" evidence="11">
    <location>
        <begin position="102"/>
        <end position="174"/>
    </location>
</feature>
<keyword evidence="6" id="KW-1015">Disulfide bond</keyword>